<evidence type="ECO:0000313" key="3">
    <source>
        <dbReference type="Proteomes" id="UP000633205"/>
    </source>
</evidence>
<dbReference type="Proteomes" id="UP000633205">
    <property type="component" value="Unassembled WGS sequence"/>
</dbReference>
<keyword evidence="3" id="KW-1185">Reference proteome</keyword>
<feature type="transmembrane region" description="Helical" evidence="1">
    <location>
        <begin position="59"/>
        <end position="81"/>
    </location>
</feature>
<name>A0A917DJP5_9MICO</name>
<protein>
    <recommendedName>
        <fullName evidence="4">PH domain-containing protein</fullName>
    </recommendedName>
</protein>
<reference evidence="2" key="2">
    <citation type="submission" date="2020-09" db="EMBL/GenBank/DDBJ databases">
        <authorList>
            <person name="Sun Q."/>
            <person name="Zhou Y."/>
        </authorList>
    </citation>
    <scope>NUCLEOTIDE SEQUENCE</scope>
    <source>
        <strain evidence="2">CGMCC 1.15152</strain>
    </source>
</reference>
<organism evidence="2 3">
    <name type="scientific">Microbacterium faecale</name>
    <dbReference type="NCBI Taxonomy" id="1804630"/>
    <lineage>
        <taxon>Bacteria</taxon>
        <taxon>Bacillati</taxon>
        <taxon>Actinomycetota</taxon>
        <taxon>Actinomycetes</taxon>
        <taxon>Micrococcales</taxon>
        <taxon>Microbacteriaceae</taxon>
        <taxon>Microbacterium</taxon>
    </lineage>
</organism>
<keyword evidence="1" id="KW-0472">Membrane</keyword>
<accession>A0A917DJP5</accession>
<proteinExistence type="predicted"/>
<sequence>MNAAWATLQGTGRVSLPGEPAVWSGAMRWLFLVLLTLIGVLAVGGLVAVPFALASGIDVTVATVLGFLGVYAMLTVAALLLNLGYRRQKRYLTVERRAVVLDAHGITLRGVGPIPWRDFGLAQHLMVRNEHSDGWVRRAVMPLTASGFAVVNQRLAPALRERISPPTGPFWNRTHRHIYVPGVEEMGQGEVMWLINAAHQMFSGDAHRPAPGAS</sequence>
<evidence type="ECO:0000256" key="1">
    <source>
        <dbReference type="SAM" id="Phobius"/>
    </source>
</evidence>
<comment type="caution">
    <text evidence="2">The sequence shown here is derived from an EMBL/GenBank/DDBJ whole genome shotgun (WGS) entry which is preliminary data.</text>
</comment>
<dbReference type="AlphaFoldDB" id="A0A917DJP5"/>
<reference evidence="2" key="1">
    <citation type="journal article" date="2014" name="Int. J. Syst. Evol. Microbiol.">
        <title>Complete genome sequence of Corynebacterium casei LMG S-19264T (=DSM 44701T), isolated from a smear-ripened cheese.</title>
        <authorList>
            <consortium name="US DOE Joint Genome Institute (JGI-PGF)"/>
            <person name="Walter F."/>
            <person name="Albersmeier A."/>
            <person name="Kalinowski J."/>
            <person name="Ruckert C."/>
        </authorList>
    </citation>
    <scope>NUCLEOTIDE SEQUENCE</scope>
    <source>
        <strain evidence="2">CGMCC 1.15152</strain>
    </source>
</reference>
<dbReference type="EMBL" id="BMHO01000001">
    <property type="protein sequence ID" value="GGD41754.1"/>
    <property type="molecule type" value="Genomic_DNA"/>
</dbReference>
<keyword evidence="1" id="KW-1133">Transmembrane helix</keyword>
<gene>
    <name evidence="2" type="ORF">GCM10010915_23400</name>
</gene>
<evidence type="ECO:0008006" key="4">
    <source>
        <dbReference type="Google" id="ProtNLM"/>
    </source>
</evidence>
<evidence type="ECO:0000313" key="2">
    <source>
        <dbReference type="EMBL" id="GGD41754.1"/>
    </source>
</evidence>
<feature type="transmembrane region" description="Helical" evidence="1">
    <location>
        <begin position="29"/>
        <end position="53"/>
    </location>
</feature>
<keyword evidence="1" id="KW-0812">Transmembrane</keyword>